<comment type="caution">
    <text evidence="2">The sequence shown here is derived from an EMBL/GenBank/DDBJ whole genome shotgun (WGS) entry which is preliminary data.</text>
</comment>
<sequence>MRGASAQQDAGTGPALARAAATLRPAMLPPGLDQVAGADLHVGRRIREARVQRGLSLAELAAGLGVSTAQARKYEAGRNAIPATRLPALAACLGVDLGWFFEGLHTEQRVGPYRPLLPTRPRMLLDLVRASDALPDAGLAALCAAARAFAGDAQG</sequence>
<gene>
    <name evidence="2" type="ORF">G3576_30010</name>
</gene>
<dbReference type="Pfam" id="PF01381">
    <property type="entry name" value="HTH_3"/>
    <property type="match status" value="1"/>
</dbReference>
<dbReference type="SUPFAM" id="SSF47413">
    <property type="entry name" value="lambda repressor-like DNA-binding domains"/>
    <property type="match status" value="1"/>
</dbReference>
<dbReference type="Gene3D" id="1.10.260.40">
    <property type="entry name" value="lambda repressor-like DNA-binding domains"/>
    <property type="match status" value="1"/>
</dbReference>
<dbReference type="RefSeq" id="WP_164698172.1">
    <property type="nucleotide sequence ID" value="NZ_JAAIKB010000028.1"/>
</dbReference>
<evidence type="ECO:0000259" key="1">
    <source>
        <dbReference type="PROSITE" id="PS50943"/>
    </source>
</evidence>
<dbReference type="InterPro" id="IPR001387">
    <property type="entry name" value="Cro/C1-type_HTH"/>
</dbReference>
<organism evidence="2 3">
    <name type="scientific">Falsiroseomonas algicola</name>
    <dbReference type="NCBI Taxonomy" id="2716930"/>
    <lineage>
        <taxon>Bacteria</taxon>
        <taxon>Pseudomonadati</taxon>
        <taxon>Pseudomonadota</taxon>
        <taxon>Alphaproteobacteria</taxon>
        <taxon>Acetobacterales</taxon>
        <taxon>Roseomonadaceae</taxon>
        <taxon>Falsiroseomonas</taxon>
    </lineage>
</organism>
<dbReference type="SMART" id="SM00530">
    <property type="entry name" value="HTH_XRE"/>
    <property type="match status" value="1"/>
</dbReference>
<name>A0A6M1LWH8_9PROT</name>
<evidence type="ECO:0000313" key="2">
    <source>
        <dbReference type="EMBL" id="NGM24263.1"/>
    </source>
</evidence>
<dbReference type="Proteomes" id="UP000475385">
    <property type="component" value="Unassembled WGS sequence"/>
</dbReference>
<dbReference type="AlphaFoldDB" id="A0A6M1LWH8"/>
<dbReference type="PROSITE" id="PS50943">
    <property type="entry name" value="HTH_CROC1"/>
    <property type="match status" value="1"/>
</dbReference>
<feature type="domain" description="HTH cro/C1-type" evidence="1">
    <location>
        <begin position="46"/>
        <end position="100"/>
    </location>
</feature>
<accession>A0A6M1LWH8</accession>
<keyword evidence="3" id="KW-1185">Reference proteome</keyword>
<dbReference type="EMBL" id="JAAIKB010000028">
    <property type="protein sequence ID" value="NGM24263.1"/>
    <property type="molecule type" value="Genomic_DNA"/>
</dbReference>
<dbReference type="CDD" id="cd00093">
    <property type="entry name" value="HTH_XRE"/>
    <property type="match status" value="1"/>
</dbReference>
<dbReference type="GO" id="GO:0003677">
    <property type="term" value="F:DNA binding"/>
    <property type="evidence" value="ECO:0007669"/>
    <property type="project" value="InterPro"/>
</dbReference>
<dbReference type="InterPro" id="IPR010982">
    <property type="entry name" value="Lambda_DNA-bd_dom_sf"/>
</dbReference>
<evidence type="ECO:0000313" key="3">
    <source>
        <dbReference type="Proteomes" id="UP000475385"/>
    </source>
</evidence>
<protein>
    <submittedName>
        <fullName evidence="2">Helix-turn-helix transcriptional regulator</fullName>
    </submittedName>
</protein>
<proteinExistence type="predicted"/>
<reference evidence="2 3" key="1">
    <citation type="submission" date="2020-03" db="EMBL/GenBank/DDBJ databases">
        <title>Roseomonas stagni sp. nov., isolated from pond water in Japan.</title>
        <authorList>
            <person name="Furuhata K."/>
            <person name="Miyamoto H."/>
            <person name="Goto K."/>
        </authorList>
    </citation>
    <scope>NUCLEOTIDE SEQUENCE [LARGE SCALE GENOMIC DNA]</scope>
    <source>
        <strain evidence="2 3">PeD5</strain>
    </source>
</reference>